<feature type="transmembrane region" description="Helical" evidence="1">
    <location>
        <begin position="76"/>
        <end position="94"/>
    </location>
</feature>
<evidence type="ECO:0000256" key="1">
    <source>
        <dbReference type="SAM" id="Phobius"/>
    </source>
</evidence>
<evidence type="ECO:0000313" key="3">
    <source>
        <dbReference type="Proteomes" id="UP000539313"/>
    </source>
</evidence>
<feature type="transmembrane region" description="Helical" evidence="1">
    <location>
        <begin position="33"/>
        <end position="56"/>
    </location>
</feature>
<dbReference type="RefSeq" id="WP_182707274.1">
    <property type="nucleotide sequence ID" value="NZ_JACJII010000001.1"/>
</dbReference>
<gene>
    <name evidence="2" type="ORF">HNR21_005209</name>
</gene>
<dbReference type="Proteomes" id="UP000539313">
    <property type="component" value="Unassembled WGS sequence"/>
</dbReference>
<evidence type="ECO:0000313" key="2">
    <source>
        <dbReference type="EMBL" id="MBA9006327.1"/>
    </source>
</evidence>
<comment type="caution">
    <text evidence="2">The sequence shown here is derived from an EMBL/GenBank/DDBJ whole genome shotgun (WGS) entry which is preliminary data.</text>
</comment>
<feature type="transmembrane region" description="Helical" evidence="1">
    <location>
        <begin position="115"/>
        <end position="139"/>
    </location>
</feature>
<protein>
    <recommendedName>
        <fullName evidence="4">GAP family protein</fullName>
    </recommendedName>
</protein>
<dbReference type="EMBL" id="JACJII010000001">
    <property type="protein sequence ID" value="MBA9006327.1"/>
    <property type="molecule type" value="Genomic_DNA"/>
</dbReference>
<reference evidence="2 3" key="1">
    <citation type="submission" date="2020-08" db="EMBL/GenBank/DDBJ databases">
        <title>Sequencing the genomes of 1000 actinobacteria strains.</title>
        <authorList>
            <person name="Klenk H.-P."/>
        </authorList>
    </citation>
    <scope>NUCLEOTIDE SEQUENCE [LARGE SCALE GENOMIC DNA]</scope>
    <source>
        <strain evidence="2 3">DSM 45823</strain>
    </source>
</reference>
<keyword evidence="1" id="KW-0472">Membrane</keyword>
<feature type="transmembrane region" description="Helical" evidence="1">
    <location>
        <begin position="185"/>
        <end position="206"/>
    </location>
</feature>
<feature type="transmembrane region" description="Helical" evidence="1">
    <location>
        <begin position="6"/>
        <end position="26"/>
    </location>
</feature>
<feature type="transmembrane region" description="Helical" evidence="1">
    <location>
        <begin position="151"/>
        <end position="173"/>
    </location>
</feature>
<name>A0A7W3N2J4_9ACTN</name>
<sequence>MNLQILPLAVTMMVGPQIMSAIILVTSRRAVRVSLAFLLGVAVATTVGVAIARAVFALIGNGVELDGSGRGTTGTVIQIGLVALLLAAAVRNYVRRETVEPPGWLTTLLEAGPRKALATGLLVIGLMPSDIVVMLTVGANLEQNEAGLAAALPFIAATVVVAALPLLMVLLLHRRAERLMPRVREWMNSHSWVINVAACLIFVALIL</sequence>
<dbReference type="InterPro" id="IPR021315">
    <property type="entry name" value="Gap/Sap"/>
</dbReference>
<dbReference type="AlphaFoldDB" id="A0A7W3N2J4"/>
<keyword evidence="3" id="KW-1185">Reference proteome</keyword>
<keyword evidence="1" id="KW-1133">Transmembrane helix</keyword>
<evidence type="ECO:0008006" key="4">
    <source>
        <dbReference type="Google" id="ProtNLM"/>
    </source>
</evidence>
<dbReference type="Pfam" id="PF11139">
    <property type="entry name" value="SfLAP"/>
    <property type="match status" value="1"/>
</dbReference>
<organism evidence="2 3">
    <name type="scientific">Thermomonospora cellulosilytica</name>
    <dbReference type="NCBI Taxonomy" id="1411118"/>
    <lineage>
        <taxon>Bacteria</taxon>
        <taxon>Bacillati</taxon>
        <taxon>Actinomycetota</taxon>
        <taxon>Actinomycetes</taxon>
        <taxon>Streptosporangiales</taxon>
        <taxon>Thermomonosporaceae</taxon>
        <taxon>Thermomonospora</taxon>
    </lineage>
</organism>
<keyword evidence="1" id="KW-0812">Transmembrane</keyword>
<proteinExistence type="predicted"/>
<accession>A0A7W3N2J4</accession>